<feature type="signal peptide" evidence="2">
    <location>
        <begin position="1"/>
        <end position="23"/>
    </location>
</feature>
<organism evidence="3 4">
    <name type="scientific">Tigriopus californicus</name>
    <name type="common">Marine copepod</name>
    <dbReference type="NCBI Taxonomy" id="6832"/>
    <lineage>
        <taxon>Eukaryota</taxon>
        <taxon>Metazoa</taxon>
        <taxon>Ecdysozoa</taxon>
        <taxon>Arthropoda</taxon>
        <taxon>Crustacea</taxon>
        <taxon>Multicrustacea</taxon>
        <taxon>Hexanauplia</taxon>
        <taxon>Copepoda</taxon>
        <taxon>Harpacticoida</taxon>
        <taxon>Harpacticidae</taxon>
        <taxon>Tigriopus</taxon>
    </lineage>
</organism>
<keyword evidence="4" id="KW-1185">Reference proteome</keyword>
<gene>
    <name evidence="3" type="ORF">TCAL_12988</name>
</gene>
<reference evidence="3 4" key="1">
    <citation type="journal article" date="2018" name="Nat. Ecol. Evol.">
        <title>Genomic signatures of mitonuclear coevolution across populations of Tigriopus californicus.</title>
        <authorList>
            <person name="Barreto F.S."/>
            <person name="Watson E.T."/>
            <person name="Lima T.G."/>
            <person name="Willett C.S."/>
            <person name="Edmands S."/>
            <person name="Li W."/>
            <person name="Burton R.S."/>
        </authorList>
    </citation>
    <scope>NUCLEOTIDE SEQUENCE [LARGE SCALE GENOMIC DNA]</scope>
    <source>
        <strain evidence="3 4">San Diego</strain>
    </source>
</reference>
<feature type="chain" id="PRO_5022221745" evidence="2">
    <location>
        <begin position="24"/>
        <end position="179"/>
    </location>
</feature>
<comment type="caution">
    <text evidence="3">The sequence shown here is derived from an EMBL/GenBank/DDBJ whole genome shotgun (WGS) entry which is preliminary data.</text>
</comment>
<keyword evidence="1" id="KW-0472">Membrane</keyword>
<feature type="non-terminal residue" evidence="3">
    <location>
        <position position="179"/>
    </location>
</feature>
<evidence type="ECO:0000256" key="2">
    <source>
        <dbReference type="SAM" id="SignalP"/>
    </source>
</evidence>
<dbReference type="Proteomes" id="UP000318571">
    <property type="component" value="Chromosome 6"/>
</dbReference>
<sequence length="179" mass="20157">MWVTRIKLRVLGGIGFLLSLSLADHQHNHDYGHHAGNNNYSNYWQNQYAPQNKQYDYSSPDLYATQGHEGTLSNWDATNYYAQDYPDYNEPVASPPETNILGTLVEQYRKFGRRIIDRVGGVDRQAFAFLANPGTISIVIGAILAVSLAVVIQQGQTLRDNLDGRINNLNSEINTLEEE</sequence>
<dbReference type="AlphaFoldDB" id="A0A553PR41"/>
<accession>A0A553PR41</accession>
<proteinExistence type="predicted"/>
<protein>
    <submittedName>
        <fullName evidence="3">Uncharacterized protein</fullName>
    </submittedName>
</protein>
<dbReference type="EMBL" id="VCGU01000002">
    <property type="protein sequence ID" value="TRY80144.1"/>
    <property type="molecule type" value="Genomic_DNA"/>
</dbReference>
<name>A0A553PR41_TIGCA</name>
<evidence type="ECO:0000313" key="3">
    <source>
        <dbReference type="EMBL" id="TRY80144.1"/>
    </source>
</evidence>
<keyword evidence="1" id="KW-1133">Transmembrane helix</keyword>
<evidence type="ECO:0000313" key="4">
    <source>
        <dbReference type="Proteomes" id="UP000318571"/>
    </source>
</evidence>
<keyword evidence="2" id="KW-0732">Signal</keyword>
<keyword evidence="1" id="KW-0812">Transmembrane</keyword>
<evidence type="ECO:0000256" key="1">
    <source>
        <dbReference type="SAM" id="Phobius"/>
    </source>
</evidence>
<feature type="transmembrane region" description="Helical" evidence="1">
    <location>
        <begin position="127"/>
        <end position="152"/>
    </location>
</feature>